<dbReference type="RefSeq" id="WP_168675893.1">
    <property type="nucleotide sequence ID" value="NZ_BPKV01000002.1"/>
</dbReference>
<dbReference type="Proteomes" id="UP000590460">
    <property type="component" value="Unassembled WGS sequence"/>
</dbReference>
<evidence type="ECO:0000313" key="3">
    <source>
        <dbReference type="Proteomes" id="UP000590460"/>
    </source>
</evidence>
<dbReference type="Pfam" id="PF10263">
    <property type="entry name" value="SprT-like"/>
    <property type="match status" value="1"/>
</dbReference>
<reference evidence="2 3" key="1">
    <citation type="submission" date="2020-04" db="EMBL/GenBank/DDBJ databases">
        <title>MicrobeNet Type strains.</title>
        <authorList>
            <person name="Nicholson A.C."/>
        </authorList>
    </citation>
    <scope>NUCLEOTIDE SEQUENCE [LARGE SCALE GENOMIC DNA]</scope>
    <source>
        <strain evidence="2 3">CCUG 54536</strain>
    </source>
</reference>
<feature type="domain" description="SprT-like" evidence="1">
    <location>
        <begin position="4"/>
        <end position="144"/>
    </location>
</feature>
<sequence>MTPEALQQRVQTLSQTFFGRPFRHQATFNSRLKTTGGRYLLQTHHLEFNPKMADLPAFDGIIKHELVHYHLHLSGSGYRHSDQAFKQLLNQVGGARFAPRLTPPKPSRPRWTYRCLNGHVIVRQRRIQVVKYRCGQCQARLEFIGEVRN</sequence>
<proteinExistence type="predicted"/>
<evidence type="ECO:0000313" key="2">
    <source>
        <dbReference type="EMBL" id="NKZ17834.1"/>
    </source>
</evidence>
<evidence type="ECO:0000259" key="1">
    <source>
        <dbReference type="SMART" id="SM00731"/>
    </source>
</evidence>
<organism evidence="2 3">
    <name type="scientific">Leuconostoc holzapfelii</name>
    <dbReference type="NCBI Taxonomy" id="434464"/>
    <lineage>
        <taxon>Bacteria</taxon>
        <taxon>Bacillati</taxon>
        <taxon>Bacillota</taxon>
        <taxon>Bacilli</taxon>
        <taxon>Lactobacillales</taxon>
        <taxon>Lactobacillaceae</taxon>
        <taxon>Leuconostoc</taxon>
    </lineage>
</organism>
<dbReference type="NCBIfam" id="NF003339">
    <property type="entry name" value="PRK04351.1"/>
    <property type="match status" value="1"/>
</dbReference>
<gene>
    <name evidence="2" type="ORF">HF966_01300</name>
</gene>
<protein>
    <submittedName>
        <fullName evidence="2">SprT family protein</fullName>
    </submittedName>
</protein>
<name>A0A846ZCY0_9LACO</name>
<accession>A0A846ZCY0</accession>
<dbReference type="SMART" id="SM00731">
    <property type="entry name" value="SprT"/>
    <property type="match status" value="1"/>
</dbReference>
<dbReference type="GO" id="GO:0006950">
    <property type="term" value="P:response to stress"/>
    <property type="evidence" value="ECO:0007669"/>
    <property type="project" value="UniProtKB-ARBA"/>
</dbReference>
<dbReference type="InterPro" id="IPR006640">
    <property type="entry name" value="SprT-like_domain"/>
</dbReference>
<dbReference type="AlphaFoldDB" id="A0A846ZCY0"/>
<comment type="caution">
    <text evidence="2">The sequence shown here is derived from an EMBL/GenBank/DDBJ whole genome shotgun (WGS) entry which is preliminary data.</text>
</comment>
<dbReference type="EMBL" id="JAAXPO010000001">
    <property type="protein sequence ID" value="NKZ17834.1"/>
    <property type="molecule type" value="Genomic_DNA"/>
</dbReference>